<gene>
    <name evidence="2" type="ORF">PCASD_24952</name>
</gene>
<evidence type="ECO:0000256" key="1">
    <source>
        <dbReference type="SAM" id="MobiDB-lite"/>
    </source>
</evidence>
<evidence type="ECO:0000313" key="3">
    <source>
        <dbReference type="Proteomes" id="UP000235392"/>
    </source>
</evidence>
<dbReference type="EMBL" id="PGCI01001279">
    <property type="protein sequence ID" value="PLW05906.1"/>
    <property type="molecule type" value="Genomic_DNA"/>
</dbReference>
<comment type="caution">
    <text evidence="2">The sequence shown here is derived from an EMBL/GenBank/DDBJ whole genome shotgun (WGS) entry which is preliminary data.</text>
</comment>
<proteinExistence type="predicted"/>
<reference evidence="2 3" key="1">
    <citation type="submission" date="2017-11" db="EMBL/GenBank/DDBJ databases">
        <title>De novo assembly and phasing of dikaryotic genomes from two isolates of Puccinia coronata f. sp. avenae, the causal agent of oat crown rust.</title>
        <authorList>
            <person name="Miller M.E."/>
            <person name="Zhang Y."/>
            <person name="Omidvar V."/>
            <person name="Sperschneider J."/>
            <person name="Schwessinger B."/>
            <person name="Raley C."/>
            <person name="Palmer J.M."/>
            <person name="Garnica D."/>
            <person name="Upadhyaya N."/>
            <person name="Rathjen J."/>
            <person name="Taylor J.M."/>
            <person name="Park R.F."/>
            <person name="Dodds P.N."/>
            <person name="Hirsch C.D."/>
            <person name="Kianian S.F."/>
            <person name="Figueroa M."/>
        </authorList>
    </citation>
    <scope>NUCLEOTIDE SEQUENCE [LARGE SCALE GENOMIC DNA]</scope>
    <source>
        <strain evidence="2">12SD80</strain>
    </source>
</reference>
<feature type="region of interest" description="Disordered" evidence="1">
    <location>
        <begin position="44"/>
        <end position="64"/>
    </location>
</feature>
<name>A0A2N5RY23_9BASI</name>
<evidence type="ECO:0000313" key="2">
    <source>
        <dbReference type="EMBL" id="PLW05906.1"/>
    </source>
</evidence>
<protein>
    <submittedName>
        <fullName evidence="2">Uncharacterized protein</fullName>
    </submittedName>
</protein>
<accession>A0A2N5RY23</accession>
<sequence>MKANSKKSVYGILEDEEINSKIPTSTAPNDHRLFLPIHQPIERHAQRARANPRTPSPACRTPSHAYKWREDGRLGVRPRRTGVLAMHACPARLT</sequence>
<organism evidence="2 3">
    <name type="scientific">Puccinia coronata f. sp. avenae</name>
    <dbReference type="NCBI Taxonomy" id="200324"/>
    <lineage>
        <taxon>Eukaryota</taxon>
        <taxon>Fungi</taxon>
        <taxon>Dikarya</taxon>
        <taxon>Basidiomycota</taxon>
        <taxon>Pucciniomycotina</taxon>
        <taxon>Pucciniomycetes</taxon>
        <taxon>Pucciniales</taxon>
        <taxon>Pucciniaceae</taxon>
        <taxon>Puccinia</taxon>
    </lineage>
</organism>
<dbReference type="AlphaFoldDB" id="A0A2N5RY23"/>
<dbReference type="Proteomes" id="UP000235392">
    <property type="component" value="Unassembled WGS sequence"/>
</dbReference>